<comment type="catalytic activity">
    <reaction evidence="10">
        <text>an acyl-CoA + a 1,2-diacyl-sn-glycerol = a triacyl-sn-glycerol + CoA</text>
        <dbReference type="Rhea" id="RHEA:10868"/>
        <dbReference type="ChEBI" id="CHEBI:17815"/>
        <dbReference type="ChEBI" id="CHEBI:57287"/>
        <dbReference type="ChEBI" id="CHEBI:58342"/>
        <dbReference type="ChEBI" id="CHEBI:64615"/>
        <dbReference type="EC" id="2.3.1.20"/>
    </reaction>
</comment>
<dbReference type="EMBL" id="JBEAFC010000004">
    <property type="protein sequence ID" value="KAL1557948.1"/>
    <property type="molecule type" value="Genomic_DNA"/>
</dbReference>
<dbReference type="Pfam" id="PF06974">
    <property type="entry name" value="WS_DGAT_C"/>
    <property type="match status" value="1"/>
</dbReference>
<keyword evidence="7" id="KW-0012">Acyltransferase</keyword>
<keyword evidence="11" id="KW-0812">Transmembrane</keyword>
<evidence type="ECO:0000256" key="9">
    <source>
        <dbReference type="ARBA" id="ARBA00047604"/>
    </source>
</evidence>
<name>A0ABD1HRV2_SALDI</name>
<dbReference type="Pfam" id="PF03007">
    <property type="entry name" value="WS_DGAT_cat"/>
    <property type="match status" value="1"/>
</dbReference>
<dbReference type="GO" id="GO:0047196">
    <property type="term" value="F:long-chain-alcohol O-fatty-acyltransferase activity"/>
    <property type="evidence" value="ECO:0007669"/>
    <property type="project" value="UniProtKB-EC"/>
</dbReference>
<evidence type="ECO:0000313" key="14">
    <source>
        <dbReference type="EMBL" id="KAL1557948.1"/>
    </source>
</evidence>
<feature type="domain" description="O-acyltransferase WSD1-like N-terminal" evidence="12">
    <location>
        <begin position="67"/>
        <end position="251"/>
    </location>
</feature>
<evidence type="ECO:0000256" key="2">
    <source>
        <dbReference type="ARBA" id="ARBA00004586"/>
    </source>
</evidence>
<dbReference type="Gene3D" id="3.30.559.10">
    <property type="entry name" value="Chloramphenicol acetyltransferase-like domain"/>
    <property type="match status" value="1"/>
</dbReference>
<evidence type="ECO:0000256" key="7">
    <source>
        <dbReference type="ARBA" id="ARBA00023315"/>
    </source>
</evidence>
<dbReference type="InterPro" id="IPR004255">
    <property type="entry name" value="O-acyltransferase_WSD1_N"/>
</dbReference>
<dbReference type="SUPFAM" id="SSF52777">
    <property type="entry name" value="CoA-dependent acyltransferases"/>
    <property type="match status" value="1"/>
</dbReference>
<dbReference type="GO" id="GO:0005789">
    <property type="term" value="C:endoplasmic reticulum membrane"/>
    <property type="evidence" value="ECO:0007669"/>
    <property type="project" value="UniProtKB-SubCell"/>
</dbReference>
<comment type="subcellular location">
    <subcellularLocation>
        <location evidence="1">Cell membrane</location>
        <topology evidence="1">Single-pass membrane protein</topology>
    </subcellularLocation>
    <subcellularLocation>
        <location evidence="2">Endoplasmic reticulum membrane</location>
    </subcellularLocation>
</comment>
<dbReference type="InterPro" id="IPR045034">
    <property type="entry name" value="O-acyltransferase_WSD1-like"/>
</dbReference>
<dbReference type="InterPro" id="IPR023213">
    <property type="entry name" value="CAT-like_dom_sf"/>
</dbReference>
<dbReference type="Proteomes" id="UP001567538">
    <property type="component" value="Unassembled WGS sequence"/>
</dbReference>
<evidence type="ECO:0000256" key="11">
    <source>
        <dbReference type="SAM" id="Phobius"/>
    </source>
</evidence>
<gene>
    <name evidence="14" type="ORF">AAHA92_08474</name>
</gene>
<keyword evidence="11" id="KW-1133">Transmembrane helix</keyword>
<comment type="similarity">
    <text evidence="8">In the N-terminal section; belongs to the long-chain O-acyltransferase family.</text>
</comment>
<comment type="caution">
    <text evidence="14">The sequence shown here is derived from an EMBL/GenBank/DDBJ whole genome shotgun (WGS) entry which is preliminary data.</text>
</comment>
<protein>
    <submittedName>
        <fullName evidence="14">Wax ester synthase/diacylglycerol acyltransferase 5-like</fullName>
    </submittedName>
</protein>
<comment type="pathway">
    <text evidence="3">Glycerolipid metabolism; triacylglycerol biosynthesis.</text>
</comment>
<proteinExistence type="inferred from homology"/>
<dbReference type="GO" id="GO:0005886">
    <property type="term" value="C:plasma membrane"/>
    <property type="evidence" value="ECO:0007669"/>
    <property type="project" value="UniProtKB-SubCell"/>
</dbReference>
<dbReference type="PANTHER" id="PTHR31650">
    <property type="entry name" value="O-ACYLTRANSFERASE (WSD1-LIKE) FAMILY PROTEIN"/>
    <property type="match status" value="1"/>
</dbReference>
<dbReference type="InterPro" id="IPR009721">
    <property type="entry name" value="O-acyltransferase_WSD1_C"/>
</dbReference>
<organism evidence="14 15">
    <name type="scientific">Salvia divinorum</name>
    <name type="common">Maria pastora</name>
    <name type="synonym">Diviner's sage</name>
    <dbReference type="NCBI Taxonomy" id="28513"/>
    <lineage>
        <taxon>Eukaryota</taxon>
        <taxon>Viridiplantae</taxon>
        <taxon>Streptophyta</taxon>
        <taxon>Embryophyta</taxon>
        <taxon>Tracheophyta</taxon>
        <taxon>Spermatophyta</taxon>
        <taxon>Magnoliopsida</taxon>
        <taxon>eudicotyledons</taxon>
        <taxon>Gunneridae</taxon>
        <taxon>Pentapetalae</taxon>
        <taxon>asterids</taxon>
        <taxon>lamiids</taxon>
        <taxon>Lamiales</taxon>
        <taxon>Lamiaceae</taxon>
        <taxon>Nepetoideae</taxon>
        <taxon>Mentheae</taxon>
        <taxon>Salviinae</taxon>
        <taxon>Salvia</taxon>
        <taxon>Salvia subgen. Calosphace</taxon>
    </lineage>
</organism>
<evidence type="ECO:0000259" key="13">
    <source>
        <dbReference type="Pfam" id="PF06974"/>
    </source>
</evidence>
<dbReference type="GO" id="GO:0004144">
    <property type="term" value="F:diacylglycerol O-acyltransferase activity"/>
    <property type="evidence" value="ECO:0007669"/>
    <property type="project" value="UniProtKB-EC"/>
</dbReference>
<dbReference type="PANTHER" id="PTHR31650:SF41">
    <property type="entry name" value="O-ACYLTRANSFERASE WSD1-LIKE ISOFORM X1"/>
    <property type="match status" value="1"/>
</dbReference>
<evidence type="ECO:0000256" key="8">
    <source>
        <dbReference type="ARBA" id="ARBA00024360"/>
    </source>
</evidence>
<accession>A0ABD1HRV2</accession>
<feature type="transmembrane region" description="Helical" evidence="11">
    <location>
        <begin position="180"/>
        <end position="201"/>
    </location>
</feature>
<evidence type="ECO:0000256" key="5">
    <source>
        <dbReference type="ARBA" id="ARBA00022679"/>
    </source>
</evidence>
<keyword evidence="15" id="KW-1185">Reference proteome</keyword>
<evidence type="ECO:0000259" key="12">
    <source>
        <dbReference type="Pfam" id="PF03007"/>
    </source>
</evidence>
<evidence type="ECO:0000256" key="6">
    <source>
        <dbReference type="ARBA" id="ARBA00022824"/>
    </source>
</evidence>
<comment type="pathway">
    <text evidence="4">Lipid metabolism.</text>
</comment>
<keyword evidence="11" id="KW-0472">Membrane</keyword>
<dbReference type="AlphaFoldDB" id="A0ABD1HRV2"/>
<evidence type="ECO:0000313" key="15">
    <source>
        <dbReference type="Proteomes" id="UP001567538"/>
    </source>
</evidence>
<keyword evidence="6" id="KW-0256">Endoplasmic reticulum</keyword>
<comment type="catalytic activity">
    <reaction evidence="9">
        <text>a long chain fatty alcohol + a fatty acyl-CoA = a long-chain alcohol wax ester + CoA</text>
        <dbReference type="Rhea" id="RHEA:38443"/>
        <dbReference type="ChEBI" id="CHEBI:17135"/>
        <dbReference type="ChEBI" id="CHEBI:57287"/>
        <dbReference type="ChEBI" id="CHEBI:77636"/>
        <dbReference type="ChEBI" id="CHEBI:235323"/>
        <dbReference type="EC" id="2.3.1.75"/>
    </reaction>
</comment>
<keyword evidence="5" id="KW-0808">Transferase</keyword>
<evidence type="ECO:0000256" key="10">
    <source>
        <dbReference type="ARBA" id="ARBA00048109"/>
    </source>
</evidence>
<evidence type="ECO:0000256" key="4">
    <source>
        <dbReference type="ARBA" id="ARBA00005189"/>
    </source>
</evidence>
<reference evidence="14 15" key="1">
    <citation type="submission" date="2024-06" db="EMBL/GenBank/DDBJ databases">
        <title>A chromosome level genome sequence of Diviner's sage (Salvia divinorum).</title>
        <authorList>
            <person name="Ford S.A."/>
            <person name="Ro D.-K."/>
            <person name="Ness R.W."/>
            <person name="Phillips M.A."/>
        </authorList>
    </citation>
    <scope>NUCLEOTIDE SEQUENCE [LARGE SCALE GENOMIC DNA]</scope>
    <source>
        <strain evidence="14">SAF-2024a</strain>
        <tissue evidence="14">Leaf</tissue>
    </source>
</reference>
<feature type="domain" description="O-acyltransferase WSD1 C-terminal" evidence="13">
    <location>
        <begin position="307"/>
        <end position="452"/>
    </location>
</feature>
<evidence type="ECO:0000256" key="3">
    <source>
        <dbReference type="ARBA" id="ARBA00004771"/>
    </source>
</evidence>
<sequence length="460" mass="50910">MAESVDRDQPLTPAGRLFLQPQMNQIISAAITVEFPIDTDSFRAQVRSSIMFKHPRFCSLMVRDSAGREHWRRTAVDVDQHLIVHRQPLTDDPSISGEDAVNEFIADLSVSSPLSADKPLWEIHLLTANNTIIFRVHHALGDGISLMSLLLTCCRRSDDPSLLPSIGGVGAAASGQGRRLSVWTMAMAVWYTFLYVVEFILRSAWRRDRTTAVSGGAGVELWPRKLTSARFRLDDMKIVKRAVANATINDVLFGVITCGLSRYLDMRSPKALPEGLRITGLAMVNLRPQSGLQDISKLMDGDSGTRWGNKFGMLLLPVYYHRGGSDPIQFVRRSKAMIDSKKLSLEAPFSYSIGNLLMSLFGPKVACLLNYRILCNTSFTISNVVGPTERILIAGNPVKRIRVTSSSLPHAITMHMVSYAGMVDLQILVAKDIIPDPKTLAKCFEEALHEMKEAVEGAND</sequence>
<evidence type="ECO:0000256" key="1">
    <source>
        <dbReference type="ARBA" id="ARBA00004162"/>
    </source>
</evidence>